<evidence type="ECO:0000256" key="3">
    <source>
        <dbReference type="ARBA" id="ARBA00023015"/>
    </source>
</evidence>
<dbReference type="AlphaFoldDB" id="A0A934NR59"/>
<evidence type="ECO:0000256" key="4">
    <source>
        <dbReference type="ARBA" id="ARBA00023027"/>
    </source>
</evidence>
<dbReference type="InterPro" id="IPR058236">
    <property type="entry name" value="Rex_actinobacterial-type"/>
</dbReference>
<dbReference type="GO" id="GO:0003700">
    <property type="term" value="F:DNA-binding transcription factor activity"/>
    <property type="evidence" value="ECO:0007669"/>
    <property type="project" value="UniProtKB-UniRule"/>
</dbReference>
<dbReference type="Proteomes" id="UP000655868">
    <property type="component" value="Unassembled WGS sequence"/>
</dbReference>
<feature type="region of interest" description="Disordered" evidence="8">
    <location>
        <begin position="1"/>
        <end position="28"/>
    </location>
</feature>
<keyword evidence="1 7" id="KW-0963">Cytoplasm</keyword>
<evidence type="ECO:0000259" key="9">
    <source>
        <dbReference type="SMART" id="SM00881"/>
    </source>
</evidence>
<comment type="function">
    <text evidence="7">Modulates transcription in response to changes in cellular NADH/NAD(+) redox state.</text>
</comment>
<organism evidence="10 11">
    <name type="scientific">Antrihabitans stalagmiti</name>
    <dbReference type="NCBI Taxonomy" id="2799499"/>
    <lineage>
        <taxon>Bacteria</taxon>
        <taxon>Bacillati</taxon>
        <taxon>Actinomycetota</taxon>
        <taxon>Actinomycetes</taxon>
        <taxon>Mycobacteriales</taxon>
        <taxon>Nocardiaceae</taxon>
        <taxon>Antrihabitans</taxon>
    </lineage>
</organism>
<feature type="compositionally biased region" description="Low complexity" evidence="8">
    <location>
        <begin position="263"/>
        <end position="277"/>
    </location>
</feature>
<keyword evidence="11" id="KW-1185">Reference proteome</keyword>
<dbReference type="HAMAP" id="MF_01131">
    <property type="entry name" value="Rex"/>
    <property type="match status" value="1"/>
</dbReference>
<dbReference type="SMART" id="SM00881">
    <property type="entry name" value="CoA_binding"/>
    <property type="match status" value="1"/>
</dbReference>
<feature type="region of interest" description="Disordered" evidence="8">
    <location>
        <begin position="245"/>
        <end position="292"/>
    </location>
</feature>
<evidence type="ECO:0000256" key="1">
    <source>
        <dbReference type="ARBA" id="ARBA00022490"/>
    </source>
</evidence>
<dbReference type="InterPro" id="IPR036291">
    <property type="entry name" value="NAD(P)-bd_dom_sf"/>
</dbReference>
<dbReference type="NCBIfam" id="NF003992">
    <property type="entry name" value="PRK05472.2-1"/>
    <property type="match status" value="1"/>
</dbReference>
<dbReference type="InterPro" id="IPR036390">
    <property type="entry name" value="WH_DNA-bd_sf"/>
</dbReference>
<dbReference type="NCBIfam" id="NF003995">
    <property type="entry name" value="PRK05472.2-4"/>
    <property type="match status" value="1"/>
</dbReference>
<keyword evidence="6 7" id="KW-0804">Transcription</keyword>
<dbReference type="PANTHER" id="PTHR35786:SF1">
    <property type="entry name" value="REDOX-SENSING TRANSCRIPTIONAL REPRESSOR REX 1"/>
    <property type="match status" value="1"/>
</dbReference>
<comment type="caution">
    <text evidence="10">The sequence shown here is derived from an EMBL/GenBank/DDBJ whole genome shotgun (WGS) entry which is preliminary data.</text>
</comment>
<accession>A0A934NR59</accession>
<dbReference type="GO" id="GO:0005737">
    <property type="term" value="C:cytoplasm"/>
    <property type="evidence" value="ECO:0007669"/>
    <property type="project" value="UniProtKB-SubCell"/>
</dbReference>
<feature type="compositionally biased region" description="Polar residues" evidence="8">
    <location>
        <begin position="278"/>
        <end position="292"/>
    </location>
</feature>
<keyword evidence="4 7" id="KW-0520">NAD</keyword>
<comment type="subunit">
    <text evidence="7">Homodimer.</text>
</comment>
<keyword evidence="2 7" id="KW-0678">Repressor</keyword>
<dbReference type="InterPro" id="IPR009718">
    <property type="entry name" value="Rex_DNA-bd_C_dom"/>
</dbReference>
<evidence type="ECO:0000256" key="8">
    <source>
        <dbReference type="SAM" id="MobiDB-lite"/>
    </source>
</evidence>
<dbReference type="GO" id="GO:0045892">
    <property type="term" value="P:negative regulation of DNA-templated transcription"/>
    <property type="evidence" value="ECO:0007669"/>
    <property type="project" value="InterPro"/>
</dbReference>
<evidence type="ECO:0000256" key="2">
    <source>
        <dbReference type="ARBA" id="ARBA00022491"/>
    </source>
</evidence>
<evidence type="ECO:0000313" key="11">
    <source>
        <dbReference type="Proteomes" id="UP000655868"/>
    </source>
</evidence>
<dbReference type="RefSeq" id="WP_199704494.1">
    <property type="nucleotide sequence ID" value="NZ_JAEMNV010000003.1"/>
</dbReference>
<proteinExistence type="inferred from homology"/>
<keyword evidence="3 7" id="KW-0805">Transcription regulation</keyword>
<sequence>MTEQHPAPGVRGVSAAPRSDGLHSTKSLHAAKDIPQATVSRLATYLRVLSIMVDEGTLIVSSEELAAAAGVGSAKLRKDLSFLGPNGVRGVGYDVSRLRDRIETALGLDQGHRVVLVGVGNLGRALAGYGGFGRRGFAMVGLFDTAPGVVGTVVSELEVRDAGALLAACIELQPTIAVIAVPDEAAQNVCDRLVEAGLRCILSFTPVELEAPDHVEVRRVDLAVEMQMLSFRSARNAEIVDAEAATANQSRVPSTRLGRSRGPRSAATAASAPAQGTVANTTTNSKGSVVRQ</sequence>
<dbReference type="Pfam" id="PF02629">
    <property type="entry name" value="CoA_binding"/>
    <property type="match status" value="1"/>
</dbReference>
<dbReference type="EMBL" id="JAEMNV010000003">
    <property type="protein sequence ID" value="MBJ8339790.1"/>
    <property type="molecule type" value="Genomic_DNA"/>
</dbReference>
<dbReference type="InterPro" id="IPR003781">
    <property type="entry name" value="CoA-bd"/>
</dbReference>
<dbReference type="PANTHER" id="PTHR35786">
    <property type="entry name" value="REDOX-SENSING TRANSCRIPTIONAL REPRESSOR REX"/>
    <property type="match status" value="1"/>
</dbReference>
<dbReference type="NCBIfam" id="NF003996">
    <property type="entry name" value="PRK05472.2-5"/>
    <property type="match status" value="1"/>
</dbReference>
<feature type="binding site" evidence="7">
    <location>
        <begin position="118"/>
        <end position="123"/>
    </location>
    <ligand>
        <name>NAD(+)</name>
        <dbReference type="ChEBI" id="CHEBI:57540"/>
    </ligand>
</feature>
<comment type="subcellular location">
    <subcellularLocation>
        <location evidence="7">Cytoplasm</location>
    </subcellularLocation>
</comment>
<dbReference type="GO" id="GO:0003677">
    <property type="term" value="F:DNA binding"/>
    <property type="evidence" value="ECO:0007669"/>
    <property type="project" value="UniProtKB-UniRule"/>
</dbReference>
<dbReference type="Gene3D" id="3.40.50.720">
    <property type="entry name" value="NAD(P)-binding Rossmann-like Domain"/>
    <property type="match status" value="1"/>
</dbReference>
<reference evidence="10" key="1">
    <citation type="submission" date="2020-12" db="EMBL/GenBank/DDBJ databases">
        <title>Antrihabitans popcorni sp. nov. and Antrihabitans auranticaus sp. nov., isolated from a larva cave.</title>
        <authorList>
            <person name="Lee S.D."/>
            <person name="Kim I.S."/>
        </authorList>
    </citation>
    <scope>NUCLEOTIDE SEQUENCE</scope>
    <source>
        <strain evidence="10">YC3-6</strain>
    </source>
</reference>
<keyword evidence="5 7" id="KW-0238">DNA-binding</keyword>
<dbReference type="InterPro" id="IPR036388">
    <property type="entry name" value="WH-like_DNA-bd_sf"/>
</dbReference>
<dbReference type="NCBIfam" id="NF003994">
    <property type="entry name" value="PRK05472.2-3"/>
    <property type="match status" value="1"/>
</dbReference>
<dbReference type="Gene3D" id="1.10.10.10">
    <property type="entry name" value="Winged helix-like DNA-binding domain superfamily/Winged helix DNA-binding domain"/>
    <property type="match status" value="1"/>
</dbReference>
<dbReference type="GO" id="GO:0051775">
    <property type="term" value="P:response to redox state"/>
    <property type="evidence" value="ECO:0007669"/>
    <property type="project" value="InterPro"/>
</dbReference>
<feature type="DNA-binding region" description="H-T-H motif" evidence="7">
    <location>
        <begin position="44"/>
        <end position="83"/>
    </location>
</feature>
<comment type="similarity">
    <text evidence="7">Belongs to the transcriptional regulatory Rex family.</text>
</comment>
<feature type="domain" description="CoA-binding" evidence="9">
    <location>
        <begin position="107"/>
        <end position="208"/>
    </location>
</feature>
<evidence type="ECO:0000256" key="5">
    <source>
        <dbReference type="ARBA" id="ARBA00023125"/>
    </source>
</evidence>
<name>A0A934NR59_9NOCA</name>
<protein>
    <recommendedName>
        <fullName evidence="7">Redox-sensing transcriptional repressor Rex</fullName>
    </recommendedName>
</protein>
<dbReference type="Pfam" id="PF06971">
    <property type="entry name" value="Put_DNA-bind_N"/>
    <property type="match status" value="1"/>
</dbReference>
<dbReference type="SUPFAM" id="SSF51735">
    <property type="entry name" value="NAD(P)-binding Rossmann-fold domains"/>
    <property type="match status" value="1"/>
</dbReference>
<evidence type="ECO:0000313" key="10">
    <source>
        <dbReference type="EMBL" id="MBJ8339790.1"/>
    </source>
</evidence>
<dbReference type="InterPro" id="IPR022876">
    <property type="entry name" value="Tscrpt_rep_Rex"/>
</dbReference>
<dbReference type="SUPFAM" id="SSF46785">
    <property type="entry name" value="Winged helix' DNA-binding domain"/>
    <property type="match status" value="1"/>
</dbReference>
<dbReference type="NCBIfam" id="NF003993">
    <property type="entry name" value="PRK05472.2-2"/>
    <property type="match status" value="1"/>
</dbReference>
<gene>
    <name evidence="7" type="primary">rex</name>
    <name evidence="10" type="ORF">JGU71_12920</name>
</gene>
<evidence type="ECO:0000256" key="7">
    <source>
        <dbReference type="HAMAP-Rule" id="MF_01131"/>
    </source>
</evidence>
<evidence type="ECO:0000256" key="6">
    <source>
        <dbReference type="ARBA" id="ARBA00023163"/>
    </source>
</evidence>